<evidence type="ECO:0000313" key="12">
    <source>
        <dbReference type="WBParaSite" id="MCOS_0000398101-mRNA-1"/>
    </source>
</evidence>
<dbReference type="SMART" id="SM00249">
    <property type="entry name" value="PHD"/>
    <property type="match status" value="1"/>
</dbReference>
<feature type="binding site" evidence="8">
    <location>
        <position position="249"/>
    </location>
    <ligand>
        <name>Zn(2+)</name>
        <dbReference type="ChEBI" id="CHEBI:29105"/>
        <label>2</label>
    </ligand>
</feature>
<dbReference type="WBParaSite" id="MCOS_0000398101-mRNA-1">
    <property type="protein sequence ID" value="MCOS_0000398101-mRNA-1"/>
    <property type="gene ID" value="MCOS_0000398101"/>
</dbReference>
<dbReference type="InterPro" id="IPR013083">
    <property type="entry name" value="Znf_RING/FYVE/PHD"/>
</dbReference>
<evidence type="ECO:0000256" key="6">
    <source>
        <dbReference type="ARBA" id="ARBA00023242"/>
    </source>
</evidence>
<feature type="binding site" evidence="8">
    <location>
        <position position="258"/>
    </location>
    <ligand>
        <name>Zn(2+)</name>
        <dbReference type="ChEBI" id="CHEBI:29105"/>
        <label>1</label>
    </ligand>
</feature>
<feature type="site" description="Histone H3K4me3 binding" evidence="7">
    <location>
        <position position="253"/>
    </location>
</feature>
<feature type="site" description="Histone H3K4me3 binding" evidence="7">
    <location>
        <position position="230"/>
    </location>
</feature>
<feature type="binding site" evidence="8">
    <location>
        <position position="244"/>
    </location>
    <ligand>
        <name>Zn(2+)</name>
        <dbReference type="ChEBI" id="CHEBI:29105"/>
        <label>2</label>
    </ligand>
</feature>
<reference evidence="12" key="1">
    <citation type="submission" date="2017-02" db="UniProtKB">
        <authorList>
            <consortium name="WormBaseParasite"/>
        </authorList>
    </citation>
    <scope>IDENTIFICATION</scope>
</reference>
<organism evidence="12">
    <name type="scientific">Mesocestoides corti</name>
    <name type="common">Flatworm</name>
    <dbReference type="NCBI Taxonomy" id="53468"/>
    <lineage>
        <taxon>Eukaryota</taxon>
        <taxon>Metazoa</taxon>
        <taxon>Spiralia</taxon>
        <taxon>Lophotrochozoa</taxon>
        <taxon>Platyhelminthes</taxon>
        <taxon>Cestoda</taxon>
        <taxon>Eucestoda</taxon>
        <taxon>Cyclophyllidea</taxon>
        <taxon>Mesocestoididae</taxon>
        <taxon>Mesocestoides</taxon>
    </lineage>
</organism>
<feature type="binding site" evidence="8">
    <location>
        <position position="255"/>
    </location>
    <ligand>
        <name>Zn(2+)</name>
        <dbReference type="ChEBI" id="CHEBI:29105"/>
        <label>1</label>
    </ligand>
</feature>
<evidence type="ECO:0000256" key="9">
    <source>
        <dbReference type="PROSITE-ProRule" id="PRU00146"/>
    </source>
</evidence>
<feature type="binding site" evidence="8">
    <location>
        <position position="271"/>
    </location>
    <ligand>
        <name>Zn(2+)</name>
        <dbReference type="ChEBI" id="CHEBI:29105"/>
        <label>2</label>
    </ligand>
</feature>
<feature type="binding site" evidence="8">
    <location>
        <position position="231"/>
    </location>
    <ligand>
        <name>Zn(2+)</name>
        <dbReference type="ChEBI" id="CHEBI:29105"/>
        <label>1</label>
    </ligand>
</feature>
<sequence>LVDFAERGRDFALNDVMKMLIRLNDVYDASLSEVSELEETLEQMTQFLSQSKSTLHINDDQQLRKLLSAFTPGGNGRRHTPPPAASNPIPAQMSEPPVKSRRAIHQHHRPSPSQLLLRGTKWISGRRCTGSSVRGGPFRGVKNRVLSTAVHRPRSRINGLQRRNQVTLEHELNNRTRKASVSSSSSSSGPEEYNRAHQRPRSTLSPVRGRKRDAVRAGNTVGDAAVERLYCLCKKLSYGDMIACDNVRCEIEWFHFACVDIKVQPKGRWYCPRCRGDSSKVKRVDA</sequence>
<dbReference type="Pfam" id="PF00628">
    <property type="entry name" value="PHD"/>
    <property type="match status" value="1"/>
</dbReference>
<dbReference type="InterPro" id="IPR011011">
    <property type="entry name" value="Znf_FYVE_PHD"/>
</dbReference>
<evidence type="ECO:0000256" key="5">
    <source>
        <dbReference type="ARBA" id="ARBA00022833"/>
    </source>
</evidence>
<feature type="region of interest" description="Disordered" evidence="10">
    <location>
        <begin position="149"/>
        <end position="215"/>
    </location>
</feature>
<evidence type="ECO:0000256" key="8">
    <source>
        <dbReference type="PIRSR" id="PIRSR628651-51"/>
    </source>
</evidence>
<proteinExistence type="inferred from homology"/>
<keyword evidence="6" id="KW-0539">Nucleus</keyword>
<feature type="domain" description="PHD-type" evidence="11">
    <location>
        <begin position="228"/>
        <end position="277"/>
    </location>
</feature>
<evidence type="ECO:0000259" key="11">
    <source>
        <dbReference type="PROSITE" id="PS50016"/>
    </source>
</evidence>
<dbReference type="AlphaFoldDB" id="A0A0R3UAN3"/>
<feature type="site" description="Histone H3K4me3 binding" evidence="7">
    <location>
        <position position="245"/>
    </location>
</feature>
<dbReference type="GO" id="GO:0008270">
    <property type="term" value="F:zinc ion binding"/>
    <property type="evidence" value="ECO:0007669"/>
    <property type="project" value="UniProtKB-KW"/>
</dbReference>
<accession>A0A0R3UAN3</accession>
<dbReference type="InterPro" id="IPR019786">
    <property type="entry name" value="Zinc_finger_PHD-type_CS"/>
</dbReference>
<dbReference type="InterPro" id="IPR001965">
    <property type="entry name" value="Znf_PHD"/>
</dbReference>
<keyword evidence="3 8" id="KW-0479">Metal-binding</keyword>
<dbReference type="InterPro" id="IPR019787">
    <property type="entry name" value="Znf_PHD-finger"/>
</dbReference>
<evidence type="ECO:0000256" key="2">
    <source>
        <dbReference type="ARBA" id="ARBA00010210"/>
    </source>
</evidence>
<feature type="region of interest" description="Disordered" evidence="10">
    <location>
        <begin position="69"/>
        <end position="97"/>
    </location>
</feature>
<keyword evidence="4 9" id="KW-0863">Zinc-finger</keyword>
<feature type="binding site" evidence="8">
    <location>
        <position position="274"/>
    </location>
    <ligand>
        <name>Zn(2+)</name>
        <dbReference type="ChEBI" id="CHEBI:29105"/>
        <label>2</label>
    </ligand>
</feature>
<evidence type="ECO:0000256" key="1">
    <source>
        <dbReference type="ARBA" id="ARBA00004123"/>
    </source>
</evidence>
<evidence type="ECO:0000256" key="10">
    <source>
        <dbReference type="SAM" id="MobiDB-lite"/>
    </source>
</evidence>
<dbReference type="CDD" id="cd15505">
    <property type="entry name" value="PHD_ING"/>
    <property type="match status" value="1"/>
</dbReference>
<evidence type="ECO:0000256" key="4">
    <source>
        <dbReference type="ARBA" id="ARBA00022771"/>
    </source>
</evidence>
<dbReference type="PROSITE" id="PS01359">
    <property type="entry name" value="ZF_PHD_1"/>
    <property type="match status" value="1"/>
</dbReference>
<dbReference type="PANTHER" id="PTHR10333">
    <property type="entry name" value="INHIBITOR OF GROWTH PROTEIN"/>
    <property type="match status" value="1"/>
</dbReference>
<evidence type="ECO:0000256" key="7">
    <source>
        <dbReference type="PIRSR" id="PIRSR628651-50"/>
    </source>
</evidence>
<feature type="binding site" evidence="8">
    <location>
        <position position="233"/>
    </location>
    <ligand>
        <name>Zn(2+)</name>
        <dbReference type="ChEBI" id="CHEBI:29105"/>
        <label>1</label>
    </ligand>
</feature>
<keyword evidence="5 8" id="KW-0862">Zinc</keyword>
<evidence type="ECO:0000256" key="3">
    <source>
        <dbReference type="ARBA" id="ARBA00022723"/>
    </source>
</evidence>
<dbReference type="PROSITE" id="PS50016">
    <property type="entry name" value="ZF_PHD_2"/>
    <property type="match status" value="1"/>
</dbReference>
<dbReference type="Gene3D" id="3.30.40.10">
    <property type="entry name" value="Zinc/RING finger domain, C3HC4 (zinc finger)"/>
    <property type="match status" value="1"/>
</dbReference>
<dbReference type="GO" id="GO:0005634">
    <property type="term" value="C:nucleus"/>
    <property type="evidence" value="ECO:0007669"/>
    <property type="project" value="UniProtKB-SubCell"/>
</dbReference>
<dbReference type="InterPro" id="IPR028651">
    <property type="entry name" value="ING_fam"/>
</dbReference>
<protein>
    <submittedName>
        <fullName evidence="12">PHD-type domain-containing protein</fullName>
    </submittedName>
</protein>
<comment type="similarity">
    <text evidence="2">Belongs to the ING family.</text>
</comment>
<dbReference type="SUPFAM" id="SSF57903">
    <property type="entry name" value="FYVE/PHD zinc finger"/>
    <property type="match status" value="1"/>
</dbReference>
<name>A0A0R3UAN3_MESCO</name>
<feature type="site" description="Histone H3K4me3 binding" evidence="7">
    <location>
        <position position="241"/>
    </location>
</feature>
<comment type="subcellular location">
    <subcellularLocation>
        <location evidence="1">Nucleus</location>
    </subcellularLocation>
</comment>